<dbReference type="Gene3D" id="3.40.50.720">
    <property type="entry name" value="NAD(P)-binding Rossmann-like Domain"/>
    <property type="match status" value="1"/>
</dbReference>
<dbReference type="PANTHER" id="PTHR43899">
    <property type="entry name" value="RH59310P"/>
    <property type="match status" value="1"/>
</dbReference>
<keyword evidence="3" id="KW-1185">Reference proteome</keyword>
<keyword evidence="2" id="KW-0560">Oxidoreductase</keyword>
<comment type="similarity">
    <text evidence="1">Belongs to the short-chain dehydrogenases/reductases (SDR) family.</text>
</comment>
<dbReference type="GO" id="GO:0005783">
    <property type="term" value="C:endoplasmic reticulum"/>
    <property type="evidence" value="ECO:0007669"/>
    <property type="project" value="TreeGrafter"/>
</dbReference>
<proteinExistence type="inferred from homology"/>
<name>A0A183F639_HELPZ</name>
<dbReference type="InterPro" id="IPR002347">
    <property type="entry name" value="SDR_fam"/>
</dbReference>
<dbReference type="InterPro" id="IPR051019">
    <property type="entry name" value="VLCFA-Steroid_DH"/>
</dbReference>
<evidence type="ECO:0000256" key="1">
    <source>
        <dbReference type="ARBA" id="ARBA00006484"/>
    </source>
</evidence>
<dbReference type="AlphaFoldDB" id="A0A183F639"/>
<dbReference type="Pfam" id="PF00106">
    <property type="entry name" value="adh_short"/>
    <property type="match status" value="1"/>
</dbReference>
<dbReference type="SUPFAM" id="SSF51735">
    <property type="entry name" value="NAD(P)-binding Rossmann-fold domains"/>
    <property type="match status" value="1"/>
</dbReference>
<evidence type="ECO:0000313" key="3">
    <source>
        <dbReference type="Proteomes" id="UP000050761"/>
    </source>
</evidence>
<dbReference type="GO" id="GO:0016491">
    <property type="term" value="F:oxidoreductase activity"/>
    <property type="evidence" value="ECO:0007669"/>
    <property type="project" value="UniProtKB-KW"/>
</dbReference>
<dbReference type="PANTHER" id="PTHR43899:SF13">
    <property type="entry name" value="RH59310P"/>
    <property type="match status" value="1"/>
</dbReference>
<dbReference type="Proteomes" id="UP000050761">
    <property type="component" value="Unassembled WGS sequence"/>
</dbReference>
<organism evidence="3 4">
    <name type="scientific">Heligmosomoides polygyrus</name>
    <name type="common">Parasitic roundworm</name>
    <dbReference type="NCBI Taxonomy" id="6339"/>
    <lineage>
        <taxon>Eukaryota</taxon>
        <taxon>Metazoa</taxon>
        <taxon>Ecdysozoa</taxon>
        <taxon>Nematoda</taxon>
        <taxon>Chromadorea</taxon>
        <taxon>Rhabditida</taxon>
        <taxon>Rhabditina</taxon>
        <taxon>Rhabditomorpha</taxon>
        <taxon>Strongyloidea</taxon>
        <taxon>Heligmosomidae</taxon>
        <taxon>Heligmosomoides</taxon>
    </lineage>
</organism>
<accession>A0A183F639</accession>
<evidence type="ECO:0000313" key="4">
    <source>
        <dbReference type="WBParaSite" id="HPBE_0000163101-mRNA-1"/>
    </source>
</evidence>
<evidence type="ECO:0000256" key="2">
    <source>
        <dbReference type="ARBA" id="ARBA00023002"/>
    </source>
</evidence>
<sequence length="144" mass="15942">LNATSGERYGAECKTVVFDFESENYNVLEEELKTLDVGILVNCAGIAPDKVANFMELSEGLPSKILRVNLMSNIKMNEIVIPGMVRRNRGCVVNVSSMTVGHFLLELDCSTDKEAVEVTVQILKANYIVVDFVGSKKFKKHAEI</sequence>
<dbReference type="WBParaSite" id="HPBE_0000163101-mRNA-1">
    <property type="protein sequence ID" value="HPBE_0000163101-mRNA-1"/>
    <property type="gene ID" value="HPBE_0000163101"/>
</dbReference>
<protein>
    <submittedName>
        <fullName evidence="4">2-Hacid_dh_C domain-containing protein</fullName>
    </submittedName>
</protein>
<dbReference type="InterPro" id="IPR036291">
    <property type="entry name" value="NAD(P)-bd_dom_sf"/>
</dbReference>
<reference evidence="4" key="1">
    <citation type="submission" date="2019-09" db="UniProtKB">
        <authorList>
            <consortium name="WormBaseParasite"/>
        </authorList>
    </citation>
    <scope>IDENTIFICATION</scope>
</reference>